<dbReference type="InterPro" id="IPR036663">
    <property type="entry name" value="Fumarylacetoacetase_C_sf"/>
</dbReference>
<evidence type="ECO:0000313" key="2">
    <source>
        <dbReference type="Proteomes" id="UP000244810"/>
    </source>
</evidence>
<dbReference type="RefSeq" id="WP_107754648.1">
    <property type="nucleotide sequence ID" value="NZ_QBKF01000015.1"/>
</dbReference>
<dbReference type="InterPro" id="IPR021269">
    <property type="entry name" value="DUF2848"/>
</dbReference>
<comment type="caution">
    <text evidence="1">The sequence shown here is derived from an EMBL/GenBank/DDBJ whole genome shotgun (WGS) entry which is preliminary data.</text>
</comment>
<protein>
    <submittedName>
        <fullName evidence="1">DUF2848 domain-containing protein</fullName>
    </submittedName>
</protein>
<organism evidence="1 2">
    <name type="scientific">Pararhodobacter aggregans</name>
    <dbReference type="NCBI Taxonomy" id="404875"/>
    <lineage>
        <taxon>Bacteria</taxon>
        <taxon>Pseudomonadati</taxon>
        <taxon>Pseudomonadota</taxon>
        <taxon>Alphaproteobacteria</taxon>
        <taxon>Rhodobacterales</taxon>
        <taxon>Paracoccaceae</taxon>
        <taxon>Pararhodobacter</taxon>
    </lineage>
</organism>
<keyword evidence="2" id="KW-1185">Reference proteome</keyword>
<dbReference type="EMBL" id="QDDR01000011">
    <property type="protein sequence ID" value="PVE45946.1"/>
    <property type="molecule type" value="Genomic_DNA"/>
</dbReference>
<evidence type="ECO:0000313" key="1">
    <source>
        <dbReference type="EMBL" id="PVE45946.1"/>
    </source>
</evidence>
<name>A0A2T7UMQ9_9RHOB</name>
<proteinExistence type="predicted"/>
<gene>
    <name evidence="1" type="ORF">DDE23_19215</name>
</gene>
<dbReference type="Pfam" id="PF11010">
    <property type="entry name" value="DUF2848"/>
    <property type="match status" value="1"/>
</dbReference>
<dbReference type="SUPFAM" id="SSF56529">
    <property type="entry name" value="FAH"/>
    <property type="match status" value="1"/>
</dbReference>
<accession>A0A2T7UMQ9</accession>
<dbReference type="GO" id="GO:0003824">
    <property type="term" value="F:catalytic activity"/>
    <property type="evidence" value="ECO:0007669"/>
    <property type="project" value="InterPro"/>
</dbReference>
<sequence>MQMTFSVLDAEGGRAERRFDVAQLIVAGWAGRDRAAVEEHIHELAAIGVPAPSSVPVYYRVAEALLCQCDAGQPVQVLGGDTSGEIEAVLFADGDELLLGVGSDHTDRKLEAYSIAFSKQISAKPVSRELWRLKDVEDYWDELVLRSWAVIDGERCLYQEGNVASLLHPRELFERYGFADRQLAPGHAMFCGTLGVQGGIRPGSHFEGELYDPRRNRSLRLSYAVETLPVVA</sequence>
<dbReference type="AlphaFoldDB" id="A0A2T7UMQ9"/>
<dbReference type="Proteomes" id="UP000244810">
    <property type="component" value="Unassembled WGS sequence"/>
</dbReference>
<dbReference type="OrthoDB" id="9792678at2"/>
<reference evidence="1 2" key="1">
    <citation type="journal article" date="2011" name="Syst. Appl. Microbiol.">
        <title>Defluviimonas denitrificans gen. nov., sp. nov., and Pararhodobacter aggregans gen. nov., sp. nov., non-phototrophic Rhodobacteraceae from the biofilter of a marine aquaculture.</title>
        <authorList>
            <person name="Foesel B.U."/>
            <person name="Drake H.L."/>
            <person name="Schramm A."/>
        </authorList>
    </citation>
    <scope>NUCLEOTIDE SEQUENCE [LARGE SCALE GENOMIC DNA]</scope>
    <source>
        <strain evidence="1 2">D1-19</strain>
    </source>
</reference>